<dbReference type="AlphaFoldDB" id="A0AAX1MZN5"/>
<reference evidence="8 9" key="1">
    <citation type="submission" date="2021-05" db="EMBL/GenBank/DDBJ databases">
        <title>Comparative genomic studies on the polysaccharide-degrading batcterial strains of the Flammeovirga genus.</title>
        <authorList>
            <person name="Zewei F."/>
            <person name="Zheng Z."/>
            <person name="Yu L."/>
            <person name="Ruyue G."/>
            <person name="Yanhong M."/>
            <person name="Yuanyuan C."/>
            <person name="Jingyan G."/>
            <person name="Wenjun H."/>
        </authorList>
    </citation>
    <scope>NUCLEOTIDE SEQUENCE [LARGE SCALE GENOMIC DNA]</scope>
    <source>
        <strain evidence="8 9">NBRC:100898</strain>
    </source>
</reference>
<evidence type="ECO:0000256" key="3">
    <source>
        <dbReference type="ARBA" id="ARBA00022898"/>
    </source>
</evidence>
<dbReference type="InterPro" id="IPR015421">
    <property type="entry name" value="PyrdxlP-dep_Trfase_major"/>
</dbReference>
<dbReference type="InterPro" id="IPR051798">
    <property type="entry name" value="Class-II_PLP-Dep_Aminotrans"/>
</dbReference>
<dbReference type="RefSeq" id="WP_169666211.1">
    <property type="nucleotide sequence ID" value="NZ_CP076132.1"/>
</dbReference>
<keyword evidence="9" id="KW-1185">Reference proteome</keyword>
<keyword evidence="4 8" id="KW-0456">Lyase</keyword>
<dbReference type="InterPro" id="IPR015424">
    <property type="entry name" value="PyrdxlP-dep_Trfase"/>
</dbReference>
<dbReference type="CDD" id="cd00609">
    <property type="entry name" value="AAT_like"/>
    <property type="match status" value="1"/>
</dbReference>
<dbReference type="NCBIfam" id="TIGR04350">
    <property type="entry name" value="C_S_lyase_PatB"/>
    <property type="match status" value="1"/>
</dbReference>
<accession>A0AAX1MZN5</accession>
<dbReference type="Pfam" id="PF00155">
    <property type="entry name" value="Aminotran_1_2"/>
    <property type="match status" value="1"/>
</dbReference>
<organism evidence="8 9">
    <name type="scientific">Flammeovirga yaeyamensis</name>
    <dbReference type="NCBI Taxonomy" id="367791"/>
    <lineage>
        <taxon>Bacteria</taxon>
        <taxon>Pseudomonadati</taxon>
        <taxon>Bacteroidota</taxon>
        <taxon>Cytophagia</taxon>
        <taxon>Cytophagales</taxon>
        <taxon>Flammeovirgaceae</taxon>
        <taxon>Flammeovirga</taxon>
    </lineage>
</organism>
<evidence type="ECO:0000256" key="6">
    <source>
        <dbReference type="SAM" id="Phobius"/>
    </source>
</evidence>
<dbReference type="Gene3D" id="3.40.640.10">
    <property type="entry name" value="Type I PLP-dependent aspartate aminotransferase-like (Major domain)"/>
    <property type="match status" value="1"/>
</dbReference>
<protein>
    <recommendedName>
        <fullName evidence="2">cysteine-S-conjugate beta-lyase</fullName>
        <ecNumber evidence="2">4.4.1.13</ecNumber>
    </recommendedName>
</protein>
<evidence type="ECO:0000256" key="4">
    <source>
        <dbReference type="ARBA" id="ARBA00023239"/>
    </source>
</evidence>
<name>A0AAX1MZN5_9BACT</name>
<dbReference type="InterPro" id="IPR027619">
    <property type="entry name" value="C-S_lyase_PatB-like"/>
</dbReference>
<keyword evidence="6" id="KW-1133">Transmembrane helix</keyword>
<dbReference type="Gene3D" id="3.90.1150.10">
    <property type="entry name" value="Aspartate Aminotransferase, domain 1"/>
    <property type="match status" value="1"/>
</dbReference>
<comment type="cofactor">
    <cofactor evidence="1">
        <name>pyridoxal 5'-phosphate</name>
        <dbReference type="ChEBI" id="CHEBI:597326"/>
    </cofactor>
</comment>
<feature type="domain" description="Aminotransferase class I/classII large" evidence="7">
    <location>
        <begin position="30"/>
        <end position="380"/>
    </location>
</feature>
<keyword evidence="3" id="KW-0663">Pyridoxal phosphate</keyword>
<dbReference type="EMBL" id="CP076132">
    <property type="protein sequence ID" value="QWG00690.1"/>
    <property type="molecule type" value="Genomic_DNA"/>
</dbReference>
<comment type="similarity">
    <text evidence="5">Belongs to the class-II pyridoxal-phosphate-dependent aminotransferase family. MalY/PatB cystathionine beta-lyase subfamily.</text>
</comment>
<dbReference type="Proteomes" id="UP000678679">
    <property type="component" value="Chromosome 1"/>
</dbReference>
<dbReference type="EC" id="4.4.1.13" evidence="2"/>
<evidence type="ECO:0000313" key="9">
    <source>
        <dbReference type="Proteomes" id="UP000678679"/>
    </source>
</evidence>
<keyword evidence="6" id="KW-0812">Transmembrane</keyword>
<proteinExistence type="inferred from homology"/>
<dbReference type="GO" id="GO:0047804">
    <property type="term" value="F:cysteine-S-conjugate beta-lyase activity"/>
    <property type="evidence" value="ECO:0007669"/>
    <property type="project" value="UniProtKB-EC"/>
</dbReference>
<dbReference type="KEGG" id="fya:KMW28_13620"/>
<evidence type="ECO:0000256" key="1">
    <source>
        <dbReference type="ARBA" id="ARBA00001933"/>
    </source>
</evidence>
<dbReference type="InterPro" id="IPR004839">
    <property type="entry name" value="Aminotransferase_I/II_large"/>
</dbReference>
<feature type="transmembrane region" description="Helical" evidence="6">
    <location>
        <begin position="90"/>
        <end position="108"/>
    </location>
</feature>
<gene>
    <name evidence="8" type="ORF">KMW28_13620</name>
</gene>
<dbReference type="GO" id="GO:0030170">
    <property type="term" value="F:pyridoxal phosphate binding"/>
    <property type="evidence" value="ECO:0007669"/>
    <property type="project" value="InterPro"/>
</dbReference>
<dbReference type="SUPFAM" id="SSF53383">
    <property type="entry name" value="PLP-dependent transferases"/>
    <property type="match status" value="1"/>
</dbReference>
<keyword evidence="6" id="KW-0472">Membrane</keyword>
<sequence length="385" mass="44634">MQNHFTKNIDRTPFSTVKYDLRKVLFGTEDIIPLWVADMDLPTAPEITEALIKRLEHPIYGYTLQDNSFWQSAIDWIDKRHQWKVHRKDFVFVAGIVPALGFLVEAFTQPKEKVGIFSPVYPPFRDNIVGNDRTLVEIPFINTDNRYFIDFDLFEEELKNGLKLLIFCHPHNPSGRVWSKEELEKILQLCDQYDCNIISDEIHADLMFYGHKHIPFASLSDVAEKRVVTCMAPSKTFNLAGLNCAYLIFKNKELQDKYVNRVKHMHLDFGGLMATESMKAAYNQGENWYQDLLKHIQGNIDYIVEQFDKTPIKAMKPDATYLVWLDCRALGTQNQIKEFFFKKAKVGVQDGLMFGIAGDGFMRLNTAYPKSVLEEAMKRILNQLE</sequence>
<dbReference type="InterPro" id="IPR015422">
    <property type="entry name" value="PyrdxlP-dep_Trfase_small"/>
</dbReference>
<evidence type="ECO:0000256" key="5">
    <source>
        <dbReference type="ARBA" id="ARBA00037974"/>
    </source>
</evidence>
<dbReference type="PANTHER" id="PTHR43525:SF1">
    <property type="entry name" value="PROTEIN MALY"/>
    <property type="match status" value="1"/>
</dbReference>
<evidence type="ECO:0000259" key="7">
    <source>
        <dbReference type="Pfam" id="PF00155"/>
    </source>
</evidence>
<evidence type="ECO:0000256" key="2">
    <source>
        <dbReference type="ARBA" id="ARBA00012224"/>
    </source>
</evidence>
<dbReference type="PANTHER" id="PTHR43525">
    <property type="entry name" value="PROTEIN MALY"/>
    <property type="match status" value="1"/>
</dbReference>
<evidence type="ECO:0000313" key="8">
    <source>
        <dbReference type="EMBL" id="QWG00690.1"/>
    </source>
</evidence>